<keyword evidence="8" id="KW-0902">Two-component regulatory system</keyword>
<dbReference type="Pfam" id="PF00512">
    <property type="entry name" value="HisKA"/>
    <property type="match status" value="1"/>
</dbReference>
<name>A0A5N1J9N8_9BACT</name>
<feature type="modified residue" description="4-aspartylphosphate" evidence="9">
    <location>
        <position position="65"/>
    </location>
</feature>
<keyword evidence="3 9" id="KW-0597">Phosphoprotein</keyword>
<dbReference type="InterPro" id="IPR036097">
    <property type="entry name" value="HisK_dim/P_sf"/>
</dbReference>
<dbReference type="GO" id="GO:0000155">
    <property type="term" value="F:phosphorelay sensor kinase activity"/>
    <property type="evidence" value="ECO:0007669"/>
    <property type="project" value="InterPro"/>
</dbReference>
<dbReference type="SUPFAM" id="SSF47384">
    <property type="entry name" value="Homodimeric domain of signal transducing histidine kinase"/>
    <property type="match status" value="1"/>
</dbReference>
<dbReference type="SMART" id="SM00388">
    <property type="entry name" value="HisKA"/>
    <property type="match status" value="1"/>
</dbReference>
<dbReference type="InterPro" id="IPR004358">
    <property type="entry name" value="Sig_transdc_His_kin-like_C"/>
</dbReference>
<dbReference type="GO" id="GO:0005524">
    <property type="term" value="F:ATP binding"/>
    <property type="evidence" value="ECO:0007669"/>
    <property type="project" value="UniProtKB-KW"/>
</dbReference>
<dbReference type="PROSITE" id="PS50110">
    <property type="entry name" value="RESPONSE_REGULATORY"/>
    <property type="match status" value="1"/>
</dbReference>
<dbReference type="RefSeq" id="WP_150879956.1">
    <property type="nucleotide sequence ID" value="NZ_VTWS01000006.1"/>
</dbReference>
<sequence length="488" mass="55289">MTQPDELSEKPIRVLLVEDDEDDFVLTKSLVSTRDNANIHLDWVSDFNSALDHIYQNAYDVYLVDYRLGERTGIELIHEAFKAGCQTPMILLTGQDDLEVDYSALKLGAADYLVKGRIDAQLLGRSIRYALRQANVVGELAEKENKYRSLFERSIDAIFVTDRNFEFQEINPSLEKLTGYADEELRKMNVSELFDKADVYEQLRRQIDESEQVKDTEIVLVSKDRKRIDCLLSVVAIPDKGGVTNWYQAIVRDVTQQKKAQRDLLIAEKLSMTGQIARSIAHEVRNPLTNLHLALEQLKEDLPPEDPGLSLYINIIRRNAERIGQLITEMLNSSKPRDLELTSHNLNDAVRDTLYLVHDRLQLKGMKLVTDFTTDDCAVPLDKEQFKTALLNILINAVEAMKEMTGVLTVKTIPINERAIMVCVEDNGSGISEANRQRLFDPFFTGKQGGMGLGLTTTQNIINSHRGSIEVESQEGQGTTFRLIFPKI</sequence>
<comment type="catalytic activity">
    <reaction evidence="1">
        <text>ATP + protein L-histidine = ADP + protein N-phospho-L-histidine.</text>
        <dbReference type="EC" id="2.7.13.3"/>
    </reaction>
</comment>
<dbReference type="NCBIfam" id="TIGR00229">
    <property type="entry name" value="sensory_box"/>
    <property type="match status" value="1"/>
</dbReference>
<dbReference type="Gene3D" id="3.30.450.20">
    <property type="entry name" value="PAS domain"/>
    <property type="match status" value="1"/>
</dbReference>
<keyword evidence="7" id="KW-0067">ATP-binding</keyword>
<dbReference type="Gene3D" id="3.30.565.10">
    <property type="entry name" value="Histidine kinase-like ATPase, C-terminal domain"/>
    <property type="match status" value="1"/>
</dbReference>
<dbReference type="InterPro" id="IPR000014">
    <property type="entry name" value="PAS"/>
</dbReference>
<reference evidence="14 15" key="1">
    <citation type="submission" date="2019-09" db="EMBL/GenBank/DDBJ databases">
        <title>Genome Sequence of Larkinella sp MA1.</title>
        <authorList>
            <person name="Srinivasan S."/>
        </authorList>
    </citation>
    <scope>NUCLEOTIDE SEQUENCE [LARGE SCALE GENOMIC DNA]</scope>
    <source>
        <strain evidence="14 15">MA1</strain>
    </source>
</reference>
<dbReference type="Gene3D" id="3.40.50.2300">
    <property type="match status" value="1"/>
</dbReference>
<comment type="caution">
    <text evidence="14">The sequence shown here is derived from an EMBL/GenBank/DDBJ whole genome shotgun (WGS) entry which is preliminary data.</text>
</comment>
<dbReference type="SMART" id="SM00091">
    <property type="entry name" value="PAS"/>
    <property type="match status" value="1"/>
</dbReference>
<dbReference type="Gene3D" id="1.10.287.130">
    <property type="match status" value="1"/>
</dbReference>
<evidence type="ECO:0000256" key="8">
    <source>
        <dbReference type="ARBA" id="ARBA00023012"/>
    </source>
</evidence>
<evidence type="ECO:0000313" key="15">
    <source>
        <dbReference type="Proteomes" id="UP000326344"/>
    </source>
</evidence>
<evidence type="ECO:0000256" key="7">
    <source>
        <dbReference type="ARBA" id="ARBA00022840"/>
    </source>
</evidence>
<evidence type="ECO:0000256" key="1">
    <source>
        <dbReference type="ARBA" id="ARBA00000085"/>
    </source>
</evidence>
<protein>
    <recommendedName>
        <fullName evidence="2">histidine kinase</fullName>
        <ecNumber evidence="2">2.7.13.3</ecNumber>
    </recommendedName>
</protein>
<evidence type="ECO:0000259" key="12">
    <source>
        <dbReference type="PROSITE" id="PS50112"/>
    </source>
</evidence>
<dbReference type="PROSITE" id="PS50113">
    <property type="entry name" value="PAC"/>
    <property type="match status" value="1"/>
</dbReference>
<keyword evidence="5" id="KW-0547">Nucleotide-binding</keyword>
<dbReference type="InterPro" id="IPR011006">
    <property type="entry name" value="CheY-like_superfamily"/>
</dbReference>
<dbReference type="PROSITE" id="PS50112">
    <property type="entry name" value="PAS"/>
    <property type="match status" value="1"/>
</dbReference>
<evidence type="ECO:0000256" key="3">
    <source>
        <dbReference type="ARBA" id="ARBA00022553"/>
    </source>
</evidence>
<evidence type="ECO:0000256" key="6">
    <source>
        <dbReference type="ARBA" id="ARBA00022777"/>
    </source>
</evidence>
<evidence type="ECO:0000259" key="13">
    <source>
        <dbReference type="PROSITE" id="PS50113"/>
    </source>
</evidence>
<dbReference type="CDD" id="cd00156">
    <property type="entry name" value="REC"/>
    <property type="match status" value="1"/>
</dbReference>
<evidence type="ECO:0000259" key="10">
    <source>
        <dbReference type="PROSITE" id="PS50109"/>
    </source>
</evidence>
<dbReference type="Proteomes" id="UP000326344">
    <property type="component" value="Unassembled WGS sequence"/>
</dbReference>
<dbReference type="SMART" id="SM00448">
    <property type="entry name" value="REC"/>
    <property type="match status" value="1"/>
</dbReference>
<dbReference type="SMART" id="SM00387">
    <property type="entry name" value="HATPase_c"/>
    <property type="match status" value="1"/>
</dbReference>
<dbReference type="Pfam" id="PF00072">
    <property type="entry name" value="Response_reg"/>
    <property type="match status" value="1"/>
</dbReference>
<dbReference type="InterPro" id="IPR003661">
    <property type="entry name" value="HisK_dim/P_dom"/>
</dbReference>
<evidence type="ECO:0000256" key="4">
    <source>
        <dbReference type="ARBA" id="ARBA00022679"/>
    </source>
</evidence>
<accession>A0A5N1J9N8</accession>
<dbReference type="PROSITE" id="PS50109">
    <property type="entry name" value="HIS_KIN"/>
    <property type="match status" value="1"/>
</dbReference>
<dbReference type="SUPFAM" id="SSF55874">
    <property type="entry name" value="ATPase domain of HSP90 chaperone/DNA topoisomerase II/histidine kinase"/>
    <property type="match status" value="1"/>
</dbReference>
<feature type="domain" description="PAC" evidence="13">
    <location>
        <begin position="214"/>
        <end position="266"/>
    </location>
</feature>
<dbReference type="AlphaFoldDB" id="A0A5N1J9N8"/>
<dbReference type="Pfam" id="PF13426">
    <property type="entry name" value="PAS_9"/>
    <property type="match status" value="1"/>
</dbReference>
<dbReference type="InterPro" id="IPR005467">
    <property type="entry name" value="His_kinase_dom"/>
</dbReference>
<feature type="domain" description="Response regulatory" evidence="11">
    <location>
        <begin position="13"/>
        <end position="130"/>
    </location>
</feature>
<feature type="domain" description="Histidine kinase" evidence="10">
    <location>
        <begin position="279"/>
        <end position="488"/>
    </location>
</feature>
<evidence type="ECO:0000256" key="9">
    <source>
        <dbReference type="PROSITE-ProRule" id="PRU00169"/>
    </source>
</evidence>
<dbReference type="InterPro" id="IPR035965">
    <property type="entry name" value="PAS-like_dom_sf"/>
</dbReference>
<dbReference type="CDD" id="cd00130">
    <property type="entry name" value="PAS"/>
    <property type="match status" value="1"/>
</dbReference>
<dbReference type="EC" id="2.7.13.3" evidence="2"/>
<feature type="domain" description="PAS" evidence="12">
    <location>
        <begin position="143"/>
        <end position="198"/>
    </location>
</feature>
<evidence type="ECO:0000256" key="2">
    <source>
        <dbReference type="ARBA" id="ARBA00012438"/>
    </source>
</evidence>
<dbReference type="EMBL" id="VTWS01000006">
    <property type="protein sequence ID" value="KAA9349135.1"/>
    <property type="molecule type" value="Genomic_DNA"/>
</dbReference>
<dbReference type="Pfam" id="PF02518">
    <property type="entry name" value="HATPase_c"/>
    <property type="match status" value="1"/>
</dbReference>
<proteinExistence type="predicted"/>
<evidence type="ECO:0000256" key="5">
    <source>
        <dbReference type="ARBA" id="ARBA00022741"/>
    </source>
</evidence>
<dbReference type="PANTHER" id="PTHR43065">
    <property type="entry name" value="SENSOR HISTIDINE KINASE"/>
    <property type="match status" value="1"/>
</dbReference>
<dbReference type="InterPro" id="IPR036890">
    <property type="entry name" value="HATPase_C_sf"/>
</dbReference>
<dbReference type="PANTHER" id="PTHR43065:SF10">
    <property type="entry name" value="PEROXIDE STRESS-ACTIVATED HISTIDINE KINASE MAK3"/>
    <property type="match status" value="1"/>
</dbReference>
<dbReference type="InterPro" id="IPR001789">
    <property type="entry name" value="Sig_transdc_resp-reg_receiver"/>
</dbReference>
<dbReference type="InterPro" id="IPR003594">
    <property type="entry name" value="HATPase_dom"/>
</dbReference>
<dbReference type="SUPFAM" id="SSF55785">
    <property type="entry name" value="PYP-like sensor domain (PAS domain)"/>
    <property type="match status" value="1"/>
</dbReference>
<evidence type="ECO:0000313" key="14">
    <source>
        <dbReference type="EMBL" id="KAA9349135.1"/>
    </source>
</evidence>
<gene>
    <name evidence="14" type="ORF">F0P93_22310</name>
</gene>
<keyword evidence="4" id="KW-0808">Transferase</keyword>
<keyword evidence="6" id="KW-0418">Kinase</keyword>
<organism evidence="14 15">
    <name type="scientific">Larkinella humicola</name>
    <dbReference type="NCBI Taxonomy" id="2607654"/>
    <lineage>
        <taxon>Bacteria</taxon>
        <taxon>Pseudomonadati</taxon>
        <taxon>Bacteroidota</taxon>
        <taxon>Cytophagia</taxon>
        <taxon>Cytophagales</taxon>
        <taxon>Spirosomataceae</taxon>
        <taxon>Larkinella</taxon>
    </lineage>
</organism>
<dbReference type="PRINTS" id="PR00344">
    <property type="entry name" value="BCTRLSENSOR"/>
</dbReference>
<dbReference type="InterPro" id="IPR000700">
    <property type="entry name" value="PAS-assoc_C"/>
</dbReference>
<keyword evidence="15" id="KW-1185">Reference proteome</keyword>
<dbReference type="SUPFAM" id="SSF52172">
    <property type="entry name" value="CheY-like"/>
    <property type="match status" value="1"/>
</dbReference>
<dbReference type="CDD" id="cd00082">
    <property type="entry name" value="HisKA"/>
    <property type="match status" value="1"/>
</dbReference>
<evidence type="ECO:0000259" key="11">
    <source>
        <dbReference type="PROSITE" id="PS50110"/>
    </source>
</evidence>